<dbReference type="SUPFAM" id="SSF81382">
    <property type="entry name" value="Skp1 dimerisation domain-like"/>
    <property type="match status" value="1"/>
</dbReference>
<evidence type="ECO:0000313" key="1">
    <source>
        <dbReference type="EMBL" id="PWV21161.1"/>
    </source>
</evidence>
<dbReference type="InterPro" id="IPR011333">
    <property type="entry name" value="SKP1/BTB/POZ_sf"/>
</dbReference>
<dbReference type="OrthoDB" id="271800at2759"/>
<dbReference type="Gene3D" id="3.30.710.10">
    <property type="entry name" value="Potassium Channel Kv1.1, Chain A"/>
    <property type="match status" value="1"/>
</dbReference>
<dbReference type="VEuPathDB" id="TriTrypDB:C3747_3g93"/>
<dbReference type="InterPro" id="IPR036296">
    <property type="entry name" value="SKP1-like_dim_sf"/>
</dbReference>
<evidence type="ECO:0008006" key="3">
    <source>
        <dbReference type="Google" id="ProtNLM"/>
    </source>
</evidence>
<dbReference type="VEuPathDB" id="TriTrypDB:TcBrA4_0022530"/>
<evidence type="ECO:0000313" key="2">
    <source>
        <dbReference type="Proteomes" id="UP000246078"/>
    </source>
</evidence>
<proteinExistence type="predicted"/>
<dbReference type="VEuPathDB" id="TriTrypDB:TcYC6_0040190"/>
<name>A0A2V2XK16_TRYCR</name>
<accession>A0A2V2XK16</accession>
<dbReference type="VEuPathDB" id="TriTrypDB:TCDM_14079"/>
<dbReference type="EMBL" id="PRFC01000003">
    <property type="protein sequence ID" value="PWV21161.1"/>
    <property type="molecule type" value="Genomic_DNA"/>
</dbReference>
<protein>
    <recommendedName>
        <fullName evidence="3">SKP1 component POZ domain-containing protein</fullName>
    </recommendedName>
</protein>
<dbReference type="Proteomes" id="UP000246078">
    <property type="component" value="Unassembled WGS sequence"/>
</dbReference>
<dbReference type="VEuPathDB" id="TriTrypDB:TcG_10145"/>
<dbReference type="VEuPathDB" id="TriTrypDB:TcCL_NonESM13695"/>
<gene>
    <name evidence="1" type="ORF">C3747_3g93</name>
</gene>
<dbReference type="OMA" id="VPAWEME"/>
<dbReference type="GO" id="GO:0006511">
    <property type="term" value="P:ubiquitin-dependent protein catabolic process"/>
    <property type="evidence" value="ECO:0007669"/>
    <property type="project" value="InterPro"/>
</dbReference>
<dbReference type="VEuPathDB" id="TriTrypDB:TcCLB.510359.210"/>
<dbReference type="VEuPathDB" id="TriTrypDB:TcCLB.506755.200"/>
<dbReference type="SMR" id="A0A2V2XK16"/>
<organism evidence="1 2">
    <name type="scientific">Trypanosoma cruzi</name>
    <dbReference type="NCBI Taxonomy" id="5693"/>
    <lineage>
        <taxon>Eukaryota</taxon>
        <taxon>Discoba</taxon>
        <taxon>Euglenozoa</taxon>
        <taxon>Kinetoplastea</taxon>
        <taxon>Metakinetoplastina</taxon>
        <taxon>Trypanosomatida</taxon>
        <taxon>Trypanosomatidae</taxon>
        <taxon>Trypanosoma</taxon>
        <taxon>Schizotrypanum</taxon>
    </lineage>
</organism>
<comment type="caution">
    <text evidence="1">The sequence shown here is derived from an EMBL/GenBank/DDBJ whole genome shotgun (WGS) entry which is preliminary data.</text>
</comment>
<dbReference type="VEuPathDB" id="TriTrypDB:BCY84_09633"/>
<dbReference type="VEuPathDB" id="TriTrypDB:C4B63_1g63"/>
<reference evidence="1 2" key="1">
    <citation type="journal article" date="2018" name="Microb. Genom.">
        <title>Expanding an expanded genome: long-read sequencing of Trypanosoma cruzi.</title>
        <authorList>
            <person name="Berna L."/>
            <person name="Rodriguez M."/>
            <person name="Chiribao M.L."/>
            <person name="Parodi-Talice A."/>
            <person name="Pita S."/>
            <person name="Rijo G."/>
            <person name="Alvarez-Valin F."/>
            <person name="Robello C."/>
        </authorList>
    </citation>
    <scope>NUCLEOTIDE SEQUENCE [LARGE SCALE GENOMIC DNA]</scope>
    <source>
        <strain evidence="1 2">TCC</strain>
    </source>
</reference>
<dbReference type="AlphaFoldDB" id="A0A2V2XK16"/>
<sequence>MSKSVMACDIILCSQDGMSFTIPAKIAWEHIGLLNALALLDEGGCAEMPPLELDYPELVVKYVSEYLMNTDRRLVDIPKPLTAPVSHFAKAWEMVLVRDIEKHQLLIPVLECSTYLRIDVLHDLLAAFLAERIQEISKAAPSIMEGAESLRQYLQLENEWTPEEMVHLEEEMRYAKEMNPGAY</sequence>